<accession>A0A2I0JE61</accession>
<sequence length="112" mass="12301">MQAGLAHSSISHFVVGGGLTLPLILTLPHRRPPSPLALAVAVALFLLAGATISMDLELSMRVSLQWPAPLENLCSTRAEAVAVVELRTAALLRRRAWVCLRRFRKFLFEAWS</sequence>
<keyword evidence="1" id="KW-0812">Transmembrane</keyword>
<evidence type="ECO:0000256" key="1">
    <source>
        <dbReference type="SAM" id="Phobius"/>
    </source>
</evidence>
<proteinExistence type="predicted"/>
<keyword evidence="1" id="KW-0472">Membrane</keyword>
<comment type="caution">
    <text evidence="2">The sequence shown here is derived from an EMBL/GenBank/DDBJ whole genome shotgun (WGS) entry which is preliminary data.</text>
</comment>
<organism evidence="2 3">
    <name type="scientific">Punica granatum</name>
    <name type="common">Pomegranate</name>
    <dbReference type="NCBI Taxonomy" id="22663"/>
    <lineage>
        <taxon>Eukaryota</taxon>
        <taxon>Viridiplantae</taxon>
        <taxon>Streptophyta</taxon>
        <taxon>Embryophyta</taxon>
        <taxon>Tracheophyta</taxon>
        <taxon>Spermatophyta</taxon>
        <taxon>Magnoliopsida</taxon>
        <taxon>eudicotyledons</taxon>
        <taxon>Gunneridae</taxon>
        <taxon>Pentapetalae</taxon>
        <taxon>rosids</taxon>
        <taxon>malvids</taxon>
        <taxon>Myrtales</taxon>
        <taxon>Lythraceae</taxon>
        <taxon>Punica</taxon>
    </lineage>
</organism>
<evidence type="ECO:0000313" key="3">
    <source>
        <dbReference type="Proteomes" id="UP000233551"/>
    </source>
</evidence>
<keyword evidence="1" id="KW-1133">Transmembrane helix</keyword>
<dbReference type="EMBL" id="PGOL01001778">
    <property type="protein sequence ID" value="PKI54538.1"/>
    <property type="molecule type" value="Genomic_DNA"/>
</dbReference>
<keyword evidence="3" id="KW-1185">Reference proteome</keyword>
<dbReference type="Proteomes" id="UP000233551">
    <property type="component" value="Unassembled WGS sequence"/>
</dbReference>
<feature type="transmembrane region" description="Helical" evidence="1">
    <location>
        <begin position="36"/>
        <end position="56"/>
    </location>
</feature>
<feature type="transmembrane region" description="Helical" evidence="1">
    <location>
        <begin position="12"/>
        <end position="30"/>
    </location>
</feature>
<gene>
    <name evidence="2" type="ORF">CRG98_025052</name>
</gene>
<reference evidence="2 3" key="1">
    <citation type="submission" date="2017-11" db="EMBL/GenBank/DDBJ databases">
        <title>De-novo sequencing of pomegranate (Punica granatum L.) genome.</title>
        <authorList>
            <person name="Akparov Z."/>
            <person name="Amiraslanov A."/>
            <person name="Hajiyeva S."/>
            <person name="Abbasov M."/>
            <person name="Kaur K."/>
            <person name="Hamwieh A."/>
            <person name="Solovyev V."/>
            <person name="Salamov A."/>
            <person name="Braich B."/>
            <person name="Kosarev P."/>
            <person name="Mahmoud A."/>
            <person name="Hajiyev E."/>
            <person name="Babayeva S."/>
            <person name="Izzatullayeva V."/>
            <person name="Mammadov A."/>
            <person name="Mammadov A."/>
            <person name="Sharifova S."/>
            <person name="Ojaghi J."/>
            <person name="Eynullazada K."/>
            <person name="Bayramov B."/>
            <person name="Abdulazimova A."/>
            <person name="Shahmuradov I."/>
        </authorList>
    </citation>
    <scope>NUCLEOTIDE SEQUENCE [LARGE SCALE GENOMIC DNA]</scope>
    <source>
        <strain evidence="3">cv. AG2017</strain>
        <tissue evidence="2">Leaf</tissue>
    </source>
</reference>
<name>A0A2I0JE61_PUNGR</name>
<dbReference type="AlphaFoldDB" id="A0A2I0JE61"/>
<evidence type="ECO:0000313" key="2">
    <source>
        <dbReference type="EMBL" id="PKI54538.1"/>
    </source>
</evidence>
<protein>
    <submittedName>
        <fullName evidence="2">Uncharacterized protein</fullName>
    </submittedName>
</protein>